<evidence type="ECO:0000313" key="2">
    <source>
        <dbReference type="EMBL" id="KAJ1733632.1"/>
    </source>
</evidence>
<evidence type="ECO:0000259" key="1">
    <source>
        <dbReference type="Pfam" id="PF01764"/>
    </source>
</evidence>
<dbReference type="InterPro" id="IPR002921">
    <property type="entry name" value="Fungal_lipase-type"/>
</dbReference>
<keyword evidence="3" id="KW-1185">Reference proteome</keyword>
<sequence>MLRDERRGCYAQAAYTVGNTWDCVPSCQQSETVGTVLDYTWHNISPASVGFLGHNNRTRIIVVSFRGTKDVDDWVQDSEFSLDAWPPHVPGSMVHHGFLSAYQSVATGVMREIVRLAARHPTYRIVFTGHSLGGAEAVLCAVDTLHRHSELVHRTHIYTYGMPRIGNSDWADSVEGLGIPVYRVVYENDMVVHIPFQWLGYTHFAQEVWIHRNRTVFCGAKTRESPVCSAGVSLSDYSIADHSQYTEADWMFVLQGSRVV</sequence>
<evidence type="ECO:0000313" key="3">
    <source>
        <dbReference type="Proteomes" id="UP001143981"/>
    </source>
</evidence>
<dbReference type="AlphaFoldDB" id="A0A9W7YHM7"/>
<dbReference type="Pfam" id="PF01764">
    <property type="entry name" value="Lipase_3"/>
    <property type="match status" value="1"/>
</dbReference>
<dbReference type="InterPro" id="IPR051218">
    <property type="entry name" value="Sec_MonoDiacylglyc_Lipase"/>
</dbReference>
<gene>
    <name evidence="2" type="ORF">LPJ61_001466</name>
</gene>
<dbReference type="SUPFAM" id="SSF53474">
    <property type="entry name" value="alpha/beta-Hydrolases"/>
    <property type="match status" value="1"/>
</dbReference>
<dbReference type="Gene3D" id="3.40.50.1820">
    <property type="entry name" value="alpha/beta hydrolase"/>
    <property type="match status" value="1"/>
</dbReference>
<dbReference type="InterPro" id="IPR029058">
    <property type="entry name" value="AB_hydrolase_fold"/>
</dbReference>
<organism evidence="2 3">
    <name type="scientific">Coemansia biformis</name>
    <dbReference type="NCBI Taxonomy" id="1286918"/>
    <lineage>
        <taxon>Eukaryota</taxon>
        <taxon>Fungi</taxon>
        <taxon>Fungi incertae sedis</taxon>
        <taxon>Zoopagomycota</taxon>
        <taxon>Kickxellomycotina</taxon>
        <taxon>Kickxellomycetes</taxon>
        <taxon>Kickxellales</taxon>
        <taxon>Kickxellaceae</taxon>
        <taxon>Coemansia</taxon>
    </lineage>
</organism>
<proteinExistence type="predicted"/>
<dbReference type="PANTHER" id="PTHR45856:SF25">
    <property type="entry name" value="FUNGAL LIPASE-LIKE DOMAIN-CONTAINING PROTEIN"/>
    <property type="match status" value="1"/>
</dbReference>
<dbReference type="OrthoDB" id="426718at2759"/>
<dbReference type="CDD" id="cd00519">
    <property type="entry name" value="Lipase_3"/>
    <property type="match status" value="1"/>
</dbReference>
<dbReference type="PANTHER" id="PTHR45856">
    <property type="entry name" value="ALPHA/BETA-HYDROLASES SUPERFAMILY PROTEIN"/>
    <property type="match status" value="1"/>
</dbReference>
<feature type="domain" description="Fungal lipase-type" evidence="1">
    <location>
        <begin position="62"/>
        <end position="197"/>
    </location>
</feature>
<protein>
    <recommendedName>
        <fullName evidence="1">Fungal lipase-type domain-containing protein</fullName>
    </recommendedName>
</protein>
<name>A0A9W7YHM7_9FUNG</name>
<dbReference type="Proteomes" id="UP001143981">
    <property type="component" value="Unassembled WGS sequence"/>
</dbReference>
<reference evidence="2" key="1">
    <citation type="submission" date="2022-07" db="EMBL/GenBank/DDBJ databases">
        <title>Phylogenomic reconstructions and comparative analyses of Kickxellomycotina fungi.</title>
        <authorList>
            <person name="Reynolds N.K."/>
            <person name="Stajich J.E."/>
            <person name="Barry K."/>
            <person name="Grigoriev I.V."/>
            <person name="Crous P."/>
            <person name="Smith M.E."/>
        </authorList>
    </citation>
    <scope>NUCLEOTIDE SEQUENCE</scope>
    <source>
        <strain evidence="2">BCRC 34381</strain>
    </source>
</reference>
<dbReference type="GO" id="GO:0006629">
    <property type="term" value="P:lipid metabolic process"/>
    <property type="evidence" value="ECO:0007669"/>
    <property type="project" value="InterPro"/>
</dbReference>
<comment type="caution">
    <text evidence="2">The sequence shown here is derived from an EMBL/GenBank/DDBJ whole genome shotgun (WGS) entry which is preliminary data.</text>
</comment>
<dbReference type="EMBL" id="JANBOI010000126">
    <property type="protein sequence ID" value="KAJ1733632.1"/>
    <property type="molecule type" value="Genomic_DNA"/>
</dbReference>
<accession>A0A9W7YHM7</accession>